<keyword evidence="2" id="KW-0472">Membrane</keyword>
<evidence type="ECO:0000313" key="4">
    <source>
        <dbReference type="Proteomes" id="UP000270046"/>
    </source>
</evidence>
<dbReference type="AlphaFoldDB" id="A0A494VP52"/>
<keyword evidence="4" id="KW-1185">Reference proteome</keyword>
<reference evidence="3 4" key="1">
    <citation type="submission" date="2018-10" db="EMBL/GenBank/DDBJ databases">
        <title>Genome sequencing of Mucilaginibacter sp. HYN0043.</title>
        <authorList>
            <person name="Kim M."/>
            <person name="Yi H."/>
        </authorList>
    </citation>
    <scope>NUCLEOTIDE SEQUENCE [LARGE SCALE GENOMIC DNA]</scope>
    <source>
        <strain evidence="3 4">HYN0043</strain>
    </source>
</reference>
<evidence type="ECO:0000256" key="2">
    <source>
        <dbReference type="SAM" id="Phobius"/>
    </source>
</evidence>
<keyword evidence="2" id="KW-0812">Transmembrane</keyword>
<proteinExistence type="predicted"/>
<evidence type="ECO:0000256" key="1">
    <source>
        <dbReference type="SAM" id="MobiDB-lite"/>
    </source>
</evidence>
<accession>A0A494VP52</accession>
<dbReference type="KEGG" id="muh:HYN43_018725"/>
<dbReference type="OrthoDB" id="111691at2"/>
<sequence>MINIPGFIVYSPMKVFFRTIHLYLSLAAGVIIFCSCLTGTMLVFEKDIQQALHHNRYFVERGQTRIPLSAIKATLKNELPKAKLLSLMVYTDPERSIEASVFLPEKKEKKEGAPAPEKKAGEKKGGKDDKPKEADRANLTVMINPYTGQIIEQFNRRETFLYSVEMFHRFLLGKRDSVGDWVISISTLFFLVILITGVILWWPKTKAITKQRLKIKWDGSGKRLTNDLHIVTGFYTSIFLIIISASGLVMTFKWANNTLFFLTGSKVVGKEDTKAPLSVYQPGIKALKPELAAASLSDKIANAESYSVKLPKDTAAAYIFSVLKKGSVELATDVYYVDQYSGKIAGSVIYADKNLGQRIRGVIKPIHTGSIYGWPTKILAFIICLVSLIFPVTGVMMWLNRIGVGKKKKKKPVRSRTAAVPA</sequence>
<keyword evidence="2" id="KW-1133">Transmembrane helix</keyword>
<feature type="transmembrane region" description="Helical" evidence="2">
    <location>
        <begin position="378"/>
        <end position="399"/>
    </location>
</feature>
<feature type="region of interest" description="Disordered" evidence="1">
    <location>
        <begin position="107"/>
        <end position="134"/>
    </location>
</feature>
<organism evidence="3 4">
    <name type="scientific">Mucilaginibacter celer</name>
    <dbReference type="NCBI Taxonomy" id="2305508"/>
    <lineage>
        <taxon>Bacteria</taxon>
        <taxon>Pseudomonadati</taxon>
        <taxon>Bacteroidota</taxon>
        <taxon>Sphingobacteriia</taxon>
        <taxon>Sphingobacteriales</taxon>
        <taxon>Sphingobacteriaceae</taxon>
        <taxon>Mucilaginibacter</taxon>
    </lineage>
</organism>
<feature type="transmembrane region" description="Helical" evidence="2">
    <location>
        <begin position="181"/>
        <end position="202"/>
    </location>
</feature>
<dbReference type="PANTHER" id="PTHR34219:SF3">
    <property type="entry name" value="BLL7967 PROTEIN"/>
    <property type="match status" value="1"/>
</dbReference>
<dbReference type="EMBL" id="CP032869">
    <property type="protein sequence ID" value="AYL97217.1"/>
    <property type="molecule type" value="Genomic_DNA"/>
</dbReference>
<feature type="transmembrane region" description="Helical" evidence="2">
    <location>
        <begin position="230"/>
        <end position="252"/>
    </location>
</feature>
<name>A0A494VP52_9SPHI</name>
<evidence type="ECO:0000313" key="3">
    <source>
        <dbReference type="EMBL" id="AYL97217.1"/>
    </source>
</evidence>
<feature type="transmembrane region" description="Helical" evidence="2">
    <location>
        <begin position="20"/>
        <end position="44"/>
    </location>
</feature>
<protein>
    <submittedName>
        <fullName evidence="3">PepSY domain-containing protein</fullName>
    </submittedName>
</protein>
<dbReference type="Pfam" id="PF03929">
    <property type="entry name" value="PepSY_TM"/>
    <property type="match status" value="1"/>
</dbReference>
<gene>
    <name evidence="3" type="ORF">HYN43_018725</name>
</gene>
<dbReference type="PANTHER" id="PTHR34219">
    <property type="entry name" value="IRON-REGULATED INNER MEMBRANE PROTEIN-RELATED"/>
    <property type="match status" value="1"/>
</dbReference>
<dbReference type="Proteomes" id="UP000270046">
    <property type="component" value="Chromosome"/>
</dbReference>
<dbReference type="InterPro" id="IPR005625">
    <property type="entry name" value="PepSY-ass_TM"/>
</dbReference>